<dbReference type="EMBL" id="CAMPGE010018899">
    <property type="protein sequence ID" value="CAI2377268.1"/>
    <property type="molecule type" value="Genomic_DNA"/>
</dbReference>
<comment type="caution">
    <text evidence="2">The sequence shown here is derived from an EMBL/GenBank/DDBJ whole genome shotgun (WGS) entry which is preliminary data.</text>
</comment>
<evidence type="ECO:0000313" key="2">
    <source>
        <dbReference type="EMBL" id="CAI2377268.1"/>
    </source>
</evidence>
<sequence length="436" mass="50387">MIQGEMTKPSKNMAKKFLISLQNFRKITCRPTKPTEKVKKCEGDFSNLIHPESRLSFDKENKDCIENIDSKVKISRSNSCVSQLSQQSSLSMIGWAYSRSKNGEQGTLSKREAYKMRYKNDRVEIELNEFKKEIESKFKNSKIKHFKFQRKIEDPNPQYGKIKLSNLGVSKTHDFSKSKIYKFINKPVASNDQINDELDHTSSFDSVPQKISKYVKKINKVQENSSKLSKINYFCPNKASIETALKANPLHTNLGYEDKDAYRDSRQNYKSINDKRKYQNIYDPRYATHNRKTHQNTNSRKIKKYIIAQNKKNLSQVIKSSSSILSQLEKNKPPVLLKSNNPFNKPVDDTFISESSACVVRKVNNLCSSKSRSKNKRIDPNSTFSAEAYQENDTVFSDRDSSCRFKSRSKLPNSKSGMRNIHEKFMGRNYNSNSNT</sequence>
<evidence type="ECO:0000256" key="1">
    <source>
        <dbReference type="SAM" id="MobiDB-lite"/>
    </source>
</evidence>
<reference evidence="2" key="1">
    <citation type="submission" date="2023-07" db="EMBL/GenBank/DDBJ databases">
        <authorList>
            <consortium name="AG Swart"/>
            <person name="Singh M."/>
            <person name="Singh A."/>
            <person name="Seah K."/>
            <person name="Emmerich C."/>
        </authorList>
    </citation>
    <scope>NUCLEOTIDE SEQUENCE</scope>
    <source>
        <strain evidence="2">DP1</strain>
    </source>
</reference>
<accession>A0AAD1XQY4</accession>
<proteinExistence type="predicted"/>
<dbReference type="AlphaFoldDB" id="A0AAD1XQY4"/>
<dbReference type="Proteomes" id="UP001295684">
    <property type="component" value="Unassembled WGS sequence"/>
</dbReference>
<feature type="region of interest" description="Disordered" evidence="1">
    <location>
        <begin position="404"/>
        <end position="436"/>
    </location>
</feature>
<gene>
    <name evidence="2" type="ORF">ECRASSUSDP1_LOCUS18651</name>
</gene>
<evidence type="ECO:0000313" key="3">
    <source>
        <dbReference type="Proteomes" id="UP001295684"/>
    </source>
</evidence>
<organism evidence="2 3">
    <name type="scientific">Euplotes crassus</name>
    <dbReference type="NCBI Taxonomy" id="5936"/>
    <lineage>
        <taxon>Eukaryota</taxon>
        <taxon>Sar</taxon>
        <taxon>Alveolata</taxon>
        <taxon>Ciliophora</taxon>
        <taxon>Intramacronucleata</taxon>
        <taxon>Spirotrichea</taxon>
        <taxon>Hypotrichia</taxon>
        <taxon>Euplotida</taxon>
        <taxon>Euplotidae</taxon>
        <taxon>Moneuplotes</taxon>
    </lineage>
</organism>
<name>A0AAD1XQY4_EUPCR</name>
<protein>
    <submittedName>
        <fullName evidence="2">Uncharacterized protein</fullName>
    </submittedName>
</protein>
<keyword evidence="3" id="KW-1185">Reference proteome</keyword>